<dbReference type="SUPFAM" id="SSF56529">
    <property type="entry name" value="FAH"/>
    <property type="match status" value="1"/>
</dbReference>
<name>A0A2U2C4R4_9RHOB</name>
<protein>
    <submittedName>
        <fullName evidence="4">5-carboxymethyl-2-hydroxymuconate isomerase</fullName>
    </submittedName>
</protein>
<evidence type="ECO:0000259" key="3">
    <source>
        <dbReference type="Pfam" id="PF01557"/>
    </source>
</evidence>
<dbReference type="GeneID" id="94367184"/>
<dbReference type="OrthoDB" id="5197601at2"/>
<dbReference type="PANTHER" id="PTHR42796">
    <property type="entry name" value="FUMARYLACETOACETATE HYDROLASE DOMAIN-CONTAINING PROTEIN 2A-RELATED"/>
    <property type="match status" value="1"/>
</dbReference>
<keyword evidence="5" id="KW-1185">Reference proteome</keyword>
<keyword evidence="2" id="KW-0479">Metal-binding</keyword>
<dbReference type="AlphaFoldDB" id="A0A2U2C4R4"/>
<evidence type="ECO:0000313" key="5">
    <source>
        <dbReference type="Proteomes" id="UP000244940"/>
    </source>
</evidence>
<gene>
    <name evidence="4" type="ORF">C4N9_20020</name>
</gene>
<dbReference type="PANTHER" id="PTHR42796:SF4">
    <property type="entry name" value="FUMARYLACETOACETATE HYDROLASE DOMAIN-CONTAINING PROTEIN 2A"/>
    <property type="match status" value="1"/>
</dbReference>
<evidence type="ECO:0000313" key="4">
    <source>
        <dbReference type="EMBL" id="PWE26875.1"/>
    </source>
</evidence>
<dbReference type="GO" id="GO:0016853">
    <property type="term" value="F:isomerase activity"/>
    <property type="evidence" value="ECO:0007669"/>
    <property type="project" value="UniProtKB-KW"/>
</dbReference>
<dbReference type="FunFam" id="3.90.850.10:FF:000002">
    <property type="entry name" value="2-hydroxyhepta-2,4-diene-1,7-dioate isomerase"/>
    <property type="match status" value="1"/>
</dbReference>
<reference evidence="4 5" key="1">
    <citation type="submission" date="2018-05" db="EMBL/GenBank/DDBJ databases">
        <title>Pararhodobacter marina sp. nov., isolated from deep-sea water of the Indian Ocean.</title>
        <authorList>
            <person name="Lai Q.Sr."/>
            <person name="Liu X."/>
            <person name="Shao Z."/>
        </authorList>
    </citation>
    <scope>NUCLEOTIDE SEQUENCE [LARGE SCALE GENOMIC DNA]</scope>
    <source>
        <strain evidence="4 5">CIC4N-9</strain>
    </source>
</reference>
<feature type="domain" description="Fumarylacetoacetase-like C-terminal" evidence="3">
    <location>
        <begin position="82"/>
        <end position="288"/>
    </location>
</feature>
<organism evidence="4 5">
    <name type="scientific">Pararhodobacter marinus</name>
    <dbReference type="NCBI Taxonomy" id="2184063"/>
    <lineage>
        <taxon>Bacteria</taxon>
        <taxon>Pseudomonadati</taxon>
        <taxon>Pseudomonadota</taxon>
        <taxon>Alphaproteobacteria</taxon>
        <taxon>Rhodobacterales</taxon>
        <taxon>Paracoccaceae</taxon>
        <taxon>Pararhodobacter</taxon>
    </lineage>
</organism>
<keyword evidence="4" id="KW-0413">Isomerase</keyword>
<proteinExistence type="inferred from homology"/>
<dbReference type="Proteomes" id="UP000244940">
    <property type="component" value="Unassembled WGS sequence"/>
</dbReference>
<dbReference type="RefSeq" id="WP_109535111.1">
    <property type="nucleotide sequence ID" value="NZ_QEYD01000015.1"/>
</dbReference>
<dbReference type="InterPro" id="IPR051121">
    <property type="entry name" value="FAH"/>
</dbReference>
<dbReference type="GO" id="GO:0019752">
    <property type="term" value="P:carboxylic acid metabolic process"/>
    <property type="evidence" value="ECO:0007669"/>
    <property type="project" value="UniProtKB-ARBA"/>
</dbReference>
<evidence type="ECO:0000256" key="2">
    <source>
        <dbReference type="ARBA" id="ARBA00022723"/>
    </source>
</evidence>
<comment type="similarity">
    <text evidence="1">Belongs to the FAH family.</text>
</comment>
<sequence length="292" mass="31372">MRLIRFCKGDAPARLGLLIGERAVALSELIADAPTGTRDAIARWSDLAPQLTPLLSAAGAEGKGEPLAQVRLLCPLDATEKMMAIGLNYADHIEEMRGSGLTTPSEQIWFSKQVNCLSGPFDPIEHPRASEAVDYEVELVAIIGKGGRHISAADAPAHIFGYCVGNDVSARDWQMKTPQWVLGKSFDTHGPIGPAIVTADEVGDPHALDIRSYVNGELRQNSNTRHLVFDIWAQIEELSKVMTLKPGDVIFTGTPGGVGAAFKPPRYLKPGDVVRCEIGNLGAIENTVLAES</sequence>
<dbReference type="Gene3D" id="3.90.850.10">
    <property type="entry name" value="Fumarylacetoacetase-like, C-terminal domain"/>
    <property type="match status" value="1"/>
</dbReference>
<dbReference type="InterPro" id="IPR011234">
    <property type="entry name" value="Fumarylacetoacetase-like_C"/>
</dbReference>
<evidence type="ECO:0000256" key="1">
    <source>
        <dbReference type="ARBA" id="ARBA00010211"/>
    </source>
</evidence>
<accession>A0A2U2C4R4</accession>
<dbReference type="EMBL" id="QEYD01000015">
    <property type="protein sequence ID" value="PWE26875.1"/>
    <property type="molecule type" value="Genomic_DNA"/>
</dbReference>
<dbReference type="Pfam" id="PF01557">
    <property type="entry name" value="FAA_hydrolase"/>
    <property type="match status" value="1"/>
</dbReference>
<comment type="caution">
    <text evidence="4">The sequence shown here is derived from an EMBL/GenBank/DDBJ whole genome shotgun (WGS) entry which is preliminary data.</text>
</comment>
<dbReference type="GO" id="GO:0046872">
    <property type="term" value="F:metal ion binding"/>
    <property type="evidence" value="ECO:0007669"/>
    <property type="project" value="UniProtKB-KW"/>
</dbReference>
<dbReference type="InterPro" id="IPR036663">
    <property type="entry name" value="Fumarylacetoacetase_C_sf"/>
</dbReference>